<keyword evidence="2" id="KW-1185">Reference proteome</keyword>
<evidence type="ECO:0000313" key="2">
    <source>
        <dbReference type="Proteomes" id="UP001604267"/>
    </source>
</evidence>
<evidence type="ECO:0000313" key="1">
    <source>
        <dbReference type="EMBL" id="MFG3014364.1"/>
    </source>
</evidence>
<name>A0ABW7BB69_9ACTN</name>
<dbReference type="RefSeq" id="WP_392821010.1">
    <property type="nucleotide sequence ID" value="NZ_JBICYV010000015.1"/>
</dbReference>
<comment type="caution">
    <text evidence="1">The sequence shown here is derived from an EMBL/GenBank/DDBJ whole genome shotgun (WGS) entry which is preliminary data.</text>
</comment>
<protein>
    <submittedName>
        <fullName evidence="1">Uncharacterized protein</fullName>
    </submittedName>
</protein>
<dbReference type="EMBL" id="JBICYV010000015">
    <property type="protein sequence ID" value="MFG3014364.1"/>
    <property type="molecule type" value="Genomic_DNA"/>
</dbReference>
<accession>A0ABW7BB69</accession>
<reference evidence="1 2" key="1">
    <citation type="submission" date="2024-10" db="EMBL/GenBank/DDBJ databases">
        <title>The Natural Products Discovery Center: Release of the First 8490 Sequenced Strains for Exploring Actinobacteria Biosynthetic Diversity.</title>
        <authorList>
            <person name="Kalkreuter E."/>
            <person name="Kautsar S.A."/>
            <person name="Yang D."/>
            <person name="Bader C.D."/>
            <person name="Teijaro C.N."/>
            <person name="Fluegel L."/>
            <person name="Davis C.M."/>
            <person name="Simpson J.R."/>
            <person name="Lauterbach L."/>
            <person name="Steele A.D."/>
            <person name="Gui C."/>
            <person name="Meng S."/>
            <person name="Li G."/>
            <person name="Viehrig K."/>
            <person name="Ye F."/>
            <person name="Su P."/>
            <person name="Kiefer A.F."/>
            <person name="Nichols A."/>
            <person name="Cepeda A.J."/>
            <person name="Yan W."/>
            <person name="Fan B."/>
            <person name="Jiang Y."/>
            <person name="Adhikari A."/>
            <person name="Zheng C.-J."/>
            <person name="Schuster L."/>
            <person name="Cowan T.M."/>
            <person name="Smanski M.J."/>
            <person name="Chevrette M.G."/>
            <person name="De Carvalho L.P.S."/>
            <person name="Shen B."/>
        </authorList>
    </citation>
    <scope>NUCLEOTIDE SEQUENCE [LARGE SCALE GENOMIC DNA]</scope>
    <source>
        <strain evidence="1 2">NPDC048320</strain>
    </source>
</reference>
<dbReference type="Proteomes" id="UP001604267">
    <property type="component" value="Unassembled WGS sequence"/>
</dbReference>
<organism evidence="1 2">
    <name type="scientific">Streptomyces cinerochromogenes</name>
    <dbReference type="NCBI Taxonomy" id="66422"/>
    <lineage>
        <taxon>Bacteria</taxon>
        <taxon>Bacillati</taxon>
        <taxon>Actinomycetota</taxon>
        <taxon>Actinomycetes</taxon>
        <taxon>Kitasatosporales</taxon>
        <taxon>Streptomycetaceae</taxon>
        <taxon>Streptomyces</taxon>
    </lineage>
</organism>
<gene>
    <name evidence="1" type="ORF">ACGFZB_28880</name>
</gene>
<sequence>MNARPIRDTVIFGKSYTWWRVSGRLELRPDVEARFLFSHSERRQWEAWRRTRQFPES</sequence>
<proteinExistence type="predicted"/>